<sequence>MKSLIFVLGLVIAAGPHDKAIAACQWILDVGSPFRKCMNAFDVGRVKEFYSMCLDIFCDKGEKGVCEFAANLGDICDEKYDITINGGPDFCAPVPTTPESYCTDVPGKDENAIEACDWLLDVHSPFRKLHLLVAMVLQAKLVPGSLTSGRHST</sequence>
<dbReference type="EMBL" id="JAODUP010000453">
    <property type="protein sequence ID" value="KAK2149428.1"/>
    <property type="molecule type" value="Genomic_DNA"/>
</dbReference>
<evidence type="ECO:0000256" key="1">
    <source>
        <dbReference type="SAM" id="SignalP"/>
    </source>
</evidence>
<evidence type="ECO:0000313" key="2">
    <source>
        <dbReference type="EMBL" id="KAK2149428.1"/>
    </source>
</evidence>
<organism evidence="2 3">
    <name type="scientific">Paralvinella palmiformis</name>
    <dbReference type="NCBI Taxonomy" id="53620"/>
    <lineage>
        <taxon>Eukaryota</taxon>
        <taxon>Metazoa</taxon>
        <taxon>Spiralia</taxon>
        <taxon>Lophotrochozoa</taxon>
        <taxon>Annelida</taxon>
        <taxon>Polychaeta</taxon>
        <taxon>Sedentaria</taxon>
        <taxon>Canalipalpata</taxon>
        <taxon>Terebellida</taxon>
        <taxon>Terebelliformia</taxon>
        <taxon>Alvinellidae</taxon>
        <taxon>Paralvinella</taxon>
    </lineage>
</organism>
<feature type="chain" id="PRO_5042284073" description="Extracellular membrane protein CFEM domain-containing protein" evidence="1">
    <location>
        <begin position="23"/>
        <end position="153"/>
    </location>
</feature>
<protein>
    <recommendedName>
        <fullName evidence="4">Extracellular membrane protein CFEM domain-containing protein</fullName>
    </recommendedName>
</protein>
<gene>
    <name evidence="2" type="ORF">LSH36_453g02046</name>
</gene>
<name>A0AAD9JB07_9ANNE</name>
<evidence type="ECO:0000313" key="3">
    <source>
        <dbReference type="Proteomes" id="UP001208570"/>
    </source>
</evidence>
<dbReference type="AlphaFoldDB" id="A0AAD9JB07"/>
<feature type="signal peptide" evidence="1">
    <location>
        <begin position="1"/>
        <end position="22"/>
    </location>
</feature>
<evidence type="ECO:0008006" key="4">
    <source>
        <dbReference type="Google" id="ProtNLM"/>
    </source>
</evidence>
<reference evidence="2" key="1">
    <citation type="journal article" date="2023" name="Mol. Biol. Evol.">
        <title>Third-Generation Sequencing Reveals the Adaptive Role of the Epigenome in Three Deep-Sea Polychaetes.</title>
        <authorList>
            <person name="Perez M."/>
            <person name="Aroh O."/>
            <person name="Sun Y."/>
            <person name="Lan Y."/>
            <person name="Juniper S.K."/>
            <person name="Young C.R."/>
            <person name="Angers B."/>
            <person name="Qian P.Y."/>
        </authorList>
    </citation>
    <scope>NUCLEOTIDE SEQUENCE</scope>
    <source>
        <strain evidence="2">P08H-3</strain>
    </source>
</reference>
<dbReference type="Proteomes" id="UP001208570">
    <property type="component" value="Unassembled WGS sequence"/>
</dbReference>
<accession>A0AAD9JB07</accession>
<keyword evidence="1" id="KW-0732">Signal</keyword>
<proteinExistence type="predicted"/>
<keyword evidence="3" id="KW-1185">Reference proteome</keyword>
<comment type="caution">
    <text evidence="2">The sequence shown here is derived from an EMBL/GenBank/DDBJ whole genome shotgun (WGS) entry which is preliminary data.</text>
</comment>